<organism evidence="7 8">
    <name type="scientific">Lentinula edodes</name>
    <name type="common">Shiitake mushroom</name>
    <name type="synonym">Lentinus edodes</name>
    <dbReference type="NCBI Taxonomy" id="5353"/>
    <lineage>
        <taxon>Eukaryota</taxon>
        <taxon>Fungi</taxon>
        <taxon>Dikarya</taxon>
        <taxon>Basidiomycota</taxon>
        <taxon>Agaricomycotina</taxon>
        <taxon>Agaricomycetes</taxon>
        <taxon>Agaricomycetidae</taxon>
        <taxon>Agaricales</taxon>
        <taxon>Marasmiineae</taxon>
        <taxon>Omphalotaceae</taxon>
        <taxon>Lentinula</taxon>
    </lineage>
</organism>
<sequence length="163" mass="17788">MPSRRPEPIDSDLQTLSSVETIEKPEPVSEVSSTPTHTPSPPSISTGSFKQLFSLLSTRHRFLILLPAIISSVIAGGIAPFMTIVIGQNFNAFAQFPQTPNPSESAKHLLHDVGIAALELLGLAVGSFLLSAITSSLWIWTGEHNVREVRRRVFGVRYENTGR</sequence>
<dbReference type="AlphaFoldDB" id="A0A1Q3E0U9"/>
<dbReference type="STRING" id="5353.A0A1Q3E0U9"/>
<keyword evidence="1 5" id="KW-0812">Transmembrane</keyword>
<evidence type="ECO:0000313" key="8">
    <source>
        <dbReference type="Proteomes" id="UP000188533"/>
    </source>
</evidence>
<evidence type="ECO:0000256" key="1">
    <source>
        <dbReference type="ARBA" id="ARBA00022692"/>
    </source>
</evidence>
<protein>
    <submittedName>
        <fullName evidence="7">p-loop containing nucleoside triphosphate hydrolase protein</fullName>
    </submittedName>
</protein>
<feature type="compositionally biased region" description="Low complexity" evidence="4">
    <location>
        <begin position="32"/>
        <end position="45"/>
    </location>
</feature>
<keyword evidence="2 5" id="KW-1133">Transmembrane helix</keyword>
<dbReference type="InterPro" id="IPR011527">
    <property type="entry name" value="ABC1_TM_dom"/>
</dbReference>
<proteinExistence type="predicted"/>
<comment type="caution">
    <text evidence="7">The sequence shown here is derived from an EMBL/GenBank/DDBJ whole genome shotgun (WGS) entry which is preliminary data.</text>
</comment>
<feature type="transmembrane region" description="Helical" evidence="5">
    <location>
        <begin position="120"/>
        <end position="141"/>
    </location>
</feature>
<evidence type="ECO:0000256" key="5">
    <source>
        <dbReference type="SAM" id="Phobius"/>
    </source>
</evidence>
<name>A0A1Q3E0U9_LENED</name>
<reference evidence="7 8" key="1">
    <citation type="submission" date="2016-08" db="EMBL/GenBank/DDBJ databases">
        <authorList>
            <consortium name="Lentinula edodes genome sequencing consortium"/>
            <person name="Sakamoto Y."/>
            <person name="Nakade K."/>
            <person name="Sato S."/>
            <person name="Yoshida Y."/>
            <person name="Miyazaki K."/>
            <person name="Natsume S."/>
            <person name="Konno N."/>
        </authorList>
    </citation>
    <scope>NUCLEOTIDE SEQUENCE [LARGE SCALE GENOMIC DNA]</scope>
    <source>
        <strain evidence="7 8">NBRC 111202</strain>
    </source>
</reference>
<reference evidence="7 8" key="2">
    <citation type="submission" date="2017-02" db="EMBL/GenBank/DDBJ databases">
        <title>A genome survey and senescence transcriptome analysis in Lentinula edodes.</title>
        <authorList>
            <person name="Sakamoto Y."/>
            <person name="Nakade K."/>
            <person name="Sato S."/>
            <person name="Yoshida Y."/>
            <person name="Miyazaki K."/>
            <person name="Natsume S."/>
            <person name="Konno N."/>
        </authorList>
    </citation>
    <scope>NUCLEOTIDE SEQUENCE [LARGE SCALE GENOMIC DNA]</scope>
    <source>
        <strain evidence="7 8">NBRC 111202</strain>
    </source>
</reference>
<keyword evidence="8" id="KW-1185">Reference proteome</keyword>
<dbReference type="GO" id="GO:0140359">
    <property type="term" value="F:ABC-type transporter activity"/>
    <property type="evidence" value="ECO:0007669"/>
    <property type="project" value="InterPro"/>
</dbReference>
<evidence type="ECO:0000313" key="7">
    <source>
        <dbReference type="EMBL" id="GAW00781.1"/>
    </source>
</evidence>
<feature type="region of interest" description="Disordered" evidence="4">
    <location>
        <begin position="1"/>
        <end position="45"/>
    </location>
</feature>
<evidence type="ECO:0000256" key="2">
    <source>
        <dbReference type="ARBA" id="ARBA00022989"/>
    </source>
</evidence>
<dbReference type="EMBL" id="BDGU01000039">
    <property type="protein sequence ID" value="GAW00781.1"/>
    <property type="molecule type" value="Genomic_DNA"/>
</dbReference>
<dbReference type="SUPFAM" id="SSF90123">
    <property type="entry name" value="ABC transporter transmembrane region"/>
    <property type="match status" value="1"/>
</dbReference>
<accession>A0A1Q3E0U9</accession>
<dbReference type="GO" id="GO:0016020">
    <property type="term" value="C:membrane"/>
    <property type="evidence" value="ECO:0007669"/>
    <property type="project" value="InterPro"/>
</dbReference>
<dbReference type="GO" id="GO:0016787">
    <property type="term" value="F:hydrolase activity"/>
    <property type="evidence" value="ECO:0007669"/>
    <property type="project" value="UniProtKB-KW"/>
</dbReference>
<evidence type="ECO:0000256" key="4">
    <source>
        <dbReference type="SAM" id="MobiDB-lite"/>
    </source>
</evidence>
<dbReference type="Pfam" id="PF00664">
    <property type="entry name" value="ABC_membrane"/>
    <property type="match status" value="1"/>
</dbReference>
<dbReference type="InterPro" id="IPR036640">
    <property type="entry name" value="ABC1_TM_sf"/>
</dbReference>
<evidence type="ECO:0000259" key="6">
    <source>
        <dbReference type="Pfam" id="PF00664"/>
    </source>
</evidence>
<feature type="transmembrane region" description="Helical" evidence="5">
    <location>
        <begin position="62"/>
        <end position="86"/>
    </location>
</feature>
<evidence type="ECO:0000256" key="3">
    <source>
        <dbReference type="ARBA" id="ARBA00023136"/>
    </source>
</evidence>
<feature type="domain" description="ABC transmembrane type-1" evidence="6">
    <location>
        <begin position="68"/>
        <end position="154"/>
    </location>
</feature>
<dbReference type="Gene3D" id="1.20.1560.10">
    <property type="entry name" value="ABC transporter type 1, transmembrane domain"/>
    <property type="match status" value="1"/>
</dbReference>
<gene>
    <name evidence="7" type="ORF">LENED_002331</name>
</gene>
<dbReference type="Proteomes" id="UP000188533">
    <property type="component" value="Unassembled WGS sequence"/>
</dbReference>
<keyword evidence="3 5" id="KW-0472">Membrane</keyword>
<keyword evidence="7" id="KW-0378">Hydrolase</keyword>
<dbReference type="GO" id="GO:0005524">
    <property type="term" value="F:ATP binding"/>
    <property type="evidence" value="ECO:0007669"/>
    <property type="project" value="InterPro"/>
</dbReference>